<keyword evidence="2" id="KW-1185">Reference proteome</keyword>
<comment type="caution">
    <text evidence="1">The sequence shown here is derived from an EMBL/GenBank/DDBJ whole genome shotgun (WGS) entry which is preliminary data.</text>
</comment>
<proteinExistence type="predicted"/>
<protein>
    <submittedName>
        <fullName evidence="1">Unnamed protein product</fullName>
    </submittedName>
</protein>
<dbReference type="Proteomes" id="UP001165064">
    <property type="component" value="Unassembled WGS sequence"/>
</dbReference>
<evidence type="ECO:0000313" key="2">
    <source>
        <dbReference type="Proteomes" id="UP001165064"/>
    </source>
</evidence>
<reference evidence="1" key="1">
    <citation type="submission" date="2023-04" db="EMBL/GenBank/DDBJ databases">
        <title>Ambrosiozyma monospora NBRC 10751.</title>
        <authorList>
            <person name="Ichikawa N."/>
            <person name="Sato H."/>
            <person name="Tonouchi N."/>
        </authorList>
    </citation>
    <scope>NUCLEOTIDE SEQUENCE</scope>
    <source>
        <strain evidence="1">NBRC 10751</strain>
    </source>
</reference>
<evidence type="ECO:0000313" key="1">
    <source>
        <dbReference type="EMBL" id="GME70439.1"/>
    </source>
</evidence>
<sequence>MPNRKHLLSILKKAFPLKQAATELNWIKQELPESQWMTAVQQRAELKPLQYILGTQPFLNFEIDCKPGVLIPRNDTEEWCSELIDIINLSRQDHKRDIKVLDYCTGTGCIGIGMTMMKNCHSVVGVDFNDKAIGLAQRNYEKNEHLIDHKNMNVGFHHGDLKLLEVPSKTKSFDLLISNPPYIPEEDMCQAGGVEKSVLDYEPLEALVGDLEFYEQLVKLIPVIQAKAFVFELGYLRQAEITKSLLSNSWQCGIRYDSGGRIRNVIGWSDKAYDALQNMCGKML</sequence>
<dbReference type="EMBL" id="BSXS01000037">
    <property type="protein sequence ID" value="GME70439.1"/>
    <property type="molecule type" value="Genomic_DNA"/>
</dbReference>
<accession>A0ACB5SR93</accession>
<name>A0ACB5SR93_AMBMO</name>
<gene>
    <name evidence="1" type="ORF">Amon02_000019700</name>
</gene>
<organism evidence="1 2">
    <name type="scientific">Ambrosiozyma monospora</name>
    <name type="common">Yeast</name>
    <name type="synonym">Endomycopsis monosporus</name>
    <dbReference type="NCBI Taxonomy" id="43982"/>
    <lineage>
        <taxon>Eukaryota</taxon>
        <taxon>Fungi</taxon>
        <taxon>Dikarya</taxon>
        <taxon>Ascomycota</taxon>
        <taxon>Saccharomycotina</taxon>
        <taxon>Pichiomycetes</taxon>
        <taxon>Pichiales</taxon>
        <taxon>Pichiaceae</taxon>
        <taxon>Ambrosiozyma</taxon>
    </lineage>
</organism>